<keyword evidence="6" id="KW-0539">Nucleus</keyword>
<dbReference type="SUPFAM" id="SSF56399">
    <property type="entry name" value="ADP-ribosylation"/>
    <property type="match status" value="1"/>
</dbReference>
<proteinExistence type="predicted"/>
<dbReference type="Proteomes" id="UP000785679">
    <property type="component" value="Unassembled WGS sequence"/>
</dbReference>
<evidence type="ECO:0000256" key="1">
    <source>
        <dbReference type="ARBA" id="ARBA00004123"/>
    </source>
</evidence>
<dbReference type="GO" id="GO:0005730">
    <property type="term" value="C:nucleolus"/>
    <property type="evidence" value="ECO:0007669"/>
    <property type="project" value="TreeGrafter"/>
</dbReference>
<keyword evidence="3 8" id="KW-0808">Transferase</keyword>
<keyword evidence="13" id="KW-1185">Reference proteome</keyword>
<dbReference type="InterPro" id="IPR050800">
    <property type="entry name" value="ARTD/PARP"/>
</dbReference>
<feature type="domain" description="PARP alpha-helical" evidence="10">
    <location>
        <begin position="140"/>
        <end position="258"/>
    </location>
</feature>
<evidence type="ECO:0000259" key="9">
    <source>
        <dbReference type="PROSITE" id="PS51059"/>
    </source>
</evidence>
<dbReference type="SUPFAM" id="SSF142921">
    <property type="entry name" value="WGR domain-like"/>
    <property type="match status" value="1"/>
</dbReference>
<feature type="domain" description="PARP catalytic" evidence="9">
    <location>
        <begin position="269"/>
        <end position="487"/>
    </location>
</feature>
<name>A0A8J8NQQ5_HALGN</name>
<evidence type="ECO:0000313" key="12">
    <source>
        <dbReference type="EMBL" id="TNV79748.1"/>
    </source>
</evidence>
<comment type="catalytic activity">
    <reaction evidence="7">
        <text>NAD(+) + (ADP-D-ribosyl)n-acceptor = nicotinamide + (ADP-D-ribosyl)n+1-acceptor + H(+).</text>
        <dbReference type="EC" id="2.4.2.30"/>
    </reaction>
</comment>
<dbReference type="Gene3D" id="2.20.140.10">
    <property type="entry name" value="WGR domain"/>
    <property type="match status" value="1"/>
</dbReference>
<dbReference type="GO" id="GO:1990404">
    <property type="term" value="F:NAD+-protein mono-ADP-ribosyltransferase activity"/>
    <property type="evidence" value="ECO:0007669"/>
    <property type="project" value="TreeGrafter"/>
</dbReference>
<accession>A0A8J8NQQ5</accession>
<evidence type="ECO:0000259" key="11">
    <source>
        <dbReference type="PROSITE" id="PS51977"/>
    </source>
</evidence>
<dbReference type="SUPFAM" id="SSF47587">
    <property type="entry name" value="Domain of poly(ADP-ribose) polymerase"/>
    <property type="match status" value="1"/>
</dbReference>
<dbReference type="AlphaFoldDB" id="A0A8J8NQQ5"/>
<dbReference type="SMART" id="SM00773">
    <property type="entry name" value="WGR"/>
    <property type="match status" value="1"/>
</dbReference>
<dbReference type="GO" id="GO:0006302">
    <property type="term" value="P:double-strand break repair"/>
    <property type="evidence" value="ECO:0007669"/>
    <property type="project" value="TreeGrafter"/>
</dbReference>
<dbReference type="Gene3D" id="1.20.142.10">
    <property type="entry name" value="Poly(ADP-ribose) polymerase, regulatory domain"/>
    <property type="match status" value="1"/>
</dbReference>
<dbReference type="GO" id="GO:0016779">
    <property type="term" value="F:nucleotidyltransferase activity"/>
    <property type="evidence" value="ECO:0007669"/>
    <property type="project" value="UniProtKB-KW"/>
</dbReference>
<keyword evidence="5 8" id="KW-0520">NAD</keyword>
<dbReference type="InterPro" id="IPR012317">
    <property type="entry name" value="Poly(ADP-ribose)pol_cat_dom"/>
</dbReference>
<organism evidence="12 13">
    <name type="scientific">Halteria grandinella</name>
    <dbReference type="NCBI Taxonomy" id="5974"/>
    <lineage>
        <taxon>Eukaryota</taxon>
        <taxon>Sar</taxon>
        <taxon>Alveolata</taxon>
        <taxon>Ciliophora</taxon>
        <taxon>Intramacronucleata</taxon>
        <taxon>Spirotrichea</taxon>
        <taxon>Stichotrichia</taxon>
        <taxon>Sporadotrichida</taxon>
        <taxon>Halteriidae</taxon>
        <taxon>Halteria</taxon>
    </lineage>
</organism>
<evidence type="ECO:0000256" key="6">
    <source>
        <dbReference type="ARBA" id="ARBA00023242"/>
    </source>
</evidence>
<evidence type="ECO:0000256" key="3">
    <source>
        <dbReference type="ARBA" id="ARBA00022679"/>
    </source>
</evidence>
<sequence length="487" mass="54879">MVNTSLTGGVFVDHHVPQAQQYKVLFSKDGNACSCYLMWTDIKENHNKFYVAQALQNSSGSYHLWTRYGRVGLDGVGTCEGFLSEGVAISAYEKKYREKTGKGYTEVKMALGNPKANHIDVKLEEKKNVGAGKADDKLPKSKLDESQQALISFIFDLQLIEQSVVQVGYDAKRLPLGQLDKETVLEGYKYLREIEKVLNGKAKGDLADLSSLFYTYIPHNFSMKHMSNFTIKNLDMVKQKLDLIQNLIDIKIAHKIIKQGRKAKGPKVNPLDEKYAQLNCQLTTLKSTQDEFKMIETYLNHTKEHNKVKILDIFKVDRPEEAKKYNPKKLGNKMLLWHGSRFSNFGGILSQGLRIAPPEAPKTGYLYGKGIYFADMAGKSAPYTCHHLSGGVGLFLLCEVALGKMRELHGTDADADDNLPKTCQSTRGIGTKYPDPKESRVIDKDVTVPLGKSIENDDPMAYRGHNEFIVYNVEQVKMRYLVKVKFN</sequence>
<evidence type="ECO:0000256" key="5">
    <source>
        <dbReference type="ARBA" id="ARBA00023027"/>
    </source>
</evidence>
<dbReference type="Pfam" id="PF02877">
    <property type="entry name" value="PARP_reg"/>
    <property type="match status" value="1"/>
</dbReference>
<dbReference type="PROSITE" id="PS51977">
    <property type="entry name" value="WGR"/>
    <property type="match status" value="1"/>
</dbReference>
<evidence type="ECO:0000256" key="8">
    <source>
        <dbReference type="RuleBase" id="RU362114"/>
    </source>
</evidence>
<gene>
    <name evidence="12" type="ORF">FGO68_gene2208</name>
</gene>
<evidence type="ECO:0000256" key="2">
    <source>
        <dbReference type="ARBA" id="ARBA00022676"/>
    </source>
</evidence>
<dbReference type="PANTHER" id="PTHR10459">
    <property type="entry name" value="DNA LIGASE"/>
    <property type="match status" value="1"/>
</dbReference>
<dbReference type="InterPro" id="IPR008893">
    <property type="entry name" value="WGR_domain"/>
</dbReference>
<dbReference type="GO" id="GO:0070212">
    <property type="term" value="P:protein poly-ADP-ribosylation"/>
    <property type="evidence" value="ECO:0007669"/>
    <property type="project" value="TreeGrafter"/>
</dbReference>
<dbReference type="Pfam" id="PF00644">
    <property type="entry name" value="PARP"/>
    <property type="match status" value="1"/>
</dbReference>
<dbReference type="InterPro" id="IPR036930">
    <property type="entry name" value="WGR_dom_sf"/>
</dbReference>
<reference evidence="12" key="1">
    <citation type="submission" date="2019-06" db="EMBL/GenBank/DDBJ databases">
        <authorList>
            <person name="Zheng W."/>
        </authorList>
    </citation>
    <scope>NUCLEOTIDE SEQUENCE</scope>
    <source>
        <strain evidence="12">QDHG01</strain>
    </source>
</reference>
<comment type="caution">
    <text evidence="12">The sequence shown here is derived from an EMBL/GenBank/DDBJ whole genome shotgun (WGS) entry which is preliminary data.</text>
</comment>
<dbReference type="OrthoDB" id="2017365at2759"/>
<evidence type="ECO:0000256" key="4">
    <source>
        <dbReference type="ARBA" id="ARBA00022695"/>
    </source>
</evidence>
<keyword evidence="4" id="KW-0548">Nucleotidyltransferase</keyword>
<keyword evidence="2 8" id="KW-0328">Glycosyltransferase</keyword>
<dbReference type="EC" id="2.4.2.-" evidence="8"/>
<protein>
    <recommendedName>
        <fullName evidence="8">Poly [ADP-ribose] polymerase</fullName>
        <shortName evidence="8">PARP</shortName>
        <ecNumber evidence="8">2.4.2.-</ecNumber>
    </recommendedName>
</protein>
<dbReference type="InterPro" id="IPR004102">
    <property type="entry name" value="Poly(ADP-ribose)pol_reg_dom"/>
</dbReference>
<dbReference type="InterPro" id="IPR036616">
    <property type="entry name" value="Poly(ADP-ribose)pol_reg_dom_sf"/>
</dbReference>
<dbReference type="PROSITE" id="PS51059">
    <property type="entry name" value="PARP_CATALYTIC"/>
    <property type="match status" value="1"/>
</dbReference>
<dbReference type="PROSITE" id="PS51060">
    <property type="entry name" value="PARP_ALPHA_HD"/>
    <property type="match status" value="1"/>
</dbReference>
<dbReference type="CDD" id="cd01437">
    <property type="entry name" value="parp_like"/>
    <property type="match status" value="1"/>
</dbReference>
<dbReference type="PANTHER" id="PTHR10459:SF60">
    <property type="entry name" value="POLY [ADP-RIBOSE] POLYMERASE 2"/>
    <property type="match status" value="1"/>
</dbReference>
<dbReference type="EMBL" id="RRYP01008479">
    <property type="protein sequence ID" value="TNV79748.1"/>
    <property type="molecule type" value="Genomic_DNA"/>
</dbReference>
<evidence type="ECO:0000313" key="13">
    <source>
        <dbReference type="Proteomes" id="UP000785679"/>
    </source>
</evidence>
<dbReference type="Pfam" id="PF05406">
    <property type="entry name" value="WGR"/>
    <property type="match status" value="1"/>
</dbReference>
<comment type="subcellular location">
    <subcellularLocation>
        <location evidence="1">Nucleus</location>
    </subcellularLocation>
</comment>
<dbReference type="Gene3D" id="3.90.228.10">
    <property type="match status" value="1"/>
</dbReference>
<feature type="domain" description="WGR" evidence="11">
    <location>
        <begin position="21"/>
        <end position="119"/>
    </location>
</feature>
<evidence type="ECO:0000256" key="7">
    <source>
        <dbReference type="ARBA" id="ARBA00033987"/>
    </source>
</evidence>
<evidence type="ECO:0000259" key="10">
    <source>
        <dbReference type="PROSITE" id="PS51060"/>
    </source>
</evidence>
<dbReference type="GO" id="GO:0003950">
    <property type="term" value="F:NAD+ poly-ADP-ribosyltransferase activity"/>
    <property type="evidence" value="ECO:0007669"/>
    <property type="project" value="UniProtKB-UniRule"/>
</dbReference>